<evidence type="ECO:0000313" key="2">
    <source>
        <dbReference type="EMBL" id="KGF40095.1"/>
    </source>
</evidence>
<dbReference type="InterPro" id="IPR022276">
    <property type="entry name" value="Conjug_transposon_TraK"/>
</dbReference>
<evidence type="ECO:0000313" key="3">
    <source>
        <dbReference type="Proteomes" id="UP000029525"/>
    </source>
</evidence>
<dbReference type="NCBIfam" id="TIGR03781">
    <property type="entry name" value="Bac_Flav_CT_K"/>
    <property type="match status" value="1"/>
</dbReference>
<name>A0A095ZZC7_9BACT</name>
<dbReference type="EMBL" id="JRNQ01000157">
    <property type="protein sequence ID" value="KGF40095.1"/>
    <property type="molecule type" value="Genomic_DNA"/>
</dbReference>
<dbReference type="AlphaFoldDB" id="A0A095ZZC7"/>
<accession>A0A095ZZC7</accession>
<feature type="transmembrane region" description="Helical" evidence="1">
    <location>
        <begin position="16"/>
        <end position="39"/>
    </location>
</feature>
<reference evidence="2 3" key="1">
    <citation type="submission" date="2014-07" db="EMBL/GenBank/DDBJ databases">
        <authorList>
            <person name="McCorrison J."/>
            <person name="Sanka R."/>
            <person name="Torralba M."/>
            <person name="Gillis M."/>
            <person name="Haft D.H."/>
            <person name="Methe B."/>
            <person name="Sutton G."/>
            <person name="Nelson K.E."/>
        </authorList>
    </citation>
    <scope>NUCLEOTIDE SEQUENCE [LARGE SCALE GENOMIC DNA]</scope>
    <source>
        <strain evidence="2 3">DNF00320</strain>
    </source>
</reference>
<protein>
    <submittedName>
        <fullName evidence="2">Conjugal transfer protein</fullName>
    </submittedName>
</protein>
<sequence length="207" mass="24269">MEFKSLTNIETSFRQIRLYAFVFAIVCVAVSGYAVYASYSFAKEQREKIYVLDQGKSLMLALSQDASKNRPVEAREHVRRFHELFFTIAPDKDAIEKNMERAFLLCDKSAFNYYKDLAEKGYYNRAISGNVNQRIEVDSIRCNFEVYPYEVTTYARQFIVRPSNITERNLITTCTLQNSVRSDNNPQGFLMEQFMVRQNQDVQTYKR</sequence>
<keyword evidence="1" id="KW-0812">Transmembrane</keyword>
<keyword evidence="1" id="KW-0472">Membrane</keyword>
<evidence type="ECO:0000256" key="1">
    <source>
        <dbReference type="SAM" id="Phobius"/>
    </source>
</evidence>
<dbReference type="OrthoDB" id="1039148at2"/>
<proteinExistence type="predicted"/>
<keyword evidence="1" id="KW-1133">Transmembrane helix</keyword>
<comment type="caution">
    <text evidence="2">The sequence shown here is derived from an EMBL/GenBank/DDBJ whole genome shotgun (WGS) entry which is preliminary data.</text>
</comment>
<dbReference type="Proteomes" id="UP000029525">
    <property type="component" value="Unassembled WGS sequence"/>
</dbReference>
<dbReference type="RefSeq" id="WP_036869185.1">
    <property type="nucleotide sequence ID" value="NZ_JRNQ01000157.1"/>
</dbReference>
<gene>
    <name evidence="2" type="ORF">HMPREF0647_11635</name>
</gene>
<organism evidence="2 3">
    <name type="scientific">Prevotella bivia DNF00320</name>
    <dbReference type="NCBI Taxonomy" id="1401068"/>
    <lineage>
        <taxon>Bacteria</taxon>
        <taxon>Pseudomonadati</taxon>
        <taxon>Bacteroidota</taxon>
        <taxon>Bacteroidia</taxon>
        <taxon>Bacteroidales</taxon>
        <taxon>Prevotellaceae</taxon>
        <taxon>Prevotella</taxon>
    </lineage>
</organism>